<dbReference type="InterPro" id="IPR025196">
    <property type="entry name" value="DUF4126"/>
</dbReference>
<dbReference type="Proteomes" id="UP000477386">
    <property type="component" value="Unassembled WGS sequence"/>
</dbReference>
<organism evidence="2 3">
    <name type="scientific">Spirosoma agri</name>
    <dbReference type="NCBI Taxonomy" id="1987381"/>
    <lineage>
        <taxon>Bacteria</taxon>
        <taxon>Pseudomonadati</taxon>
        <taxon>Bacteroidota</taxon>
        <taxon>Cytophagia</taxon>
        <taxon>Cytophagales</taxon>
        <taxon>Cytophagaceae</taxon>
        <taxon>Spirosoma</taxon>
    </lineage>
</organism>
<sequence length="167" mass="17513">MIRTYLTAFQIGIVAGMRAMSAPAFVSHKLAHMGGQLPPKSSFHLLASPKTATVLNVLAAGELIGDKRPSAPDRTTPFALTGRVMSGAVSGAALSEIDGQTAGYGAVAGGLGALVGSFAFFHLRHWLTHEQNLPDPLVALAEDAIAIGTGWRLINQQELVDLYGYDS</sequence>
<keyword evidence="3" id="KW-1185">Reference proteome</keyword>
<proteinExistence type="predicted"/>
<protein>
    <submittedName>
        <fullName evidence="2">DUF4126 family protein</fullName>
    </submittedName>
</protein>
<evidence type="ECO:0000313" key="3">
    <source>
        <dbReference type="Proteomes" id="UP000477386"/>
    </source>
</evidence>
<accession>A0A6M0INY7</accession>
<reference evidence="2 3" key="1">
    <citation type="submission" date="2020-02" db="EMBL/GenBank/DDBJ databases">
        <title>Draft genome sequence of two Spirosoma agri KCTC 52727 and Spirosoma terrae KCTC 52035.</title>
        <authorList>
            <person name="Rojas J."/>
            <person name="Ambika Manirajan B."/>
            <person name="Ratering S."/>
            <person name="Suarez C."/>
            <person name="Schnell S."/>
        </authorList>
    </citation>
    <scope>NUCLEOTIDE SEQUENCE [LARGE SCALE GENOMIC DNA]</scope>
    <source>
        <strain evidence="2 3">KCTC 52727</strain>
    </source>
</reference>
<dbReference type="EMBL" id="JAAGNZ010000002">
    <property type="protein sequence ID" value="NEU69071.1"/>
    <property type="molecule type" value="Genomic_DNA"/>
</dbReference>
<dbReference type="Pfam" id="PF13548">
    <property type="entry name" value="DUF4126"/>
    <property type="match status" value="1"/>
</dbReference>
<evidence type="ECO:0000313" key="2">
    <source>
        <dbReference type="EMBL" id="NEU69071.1"/>
    </source>
</evidence>
<feature type="domain" description="DUF4126" evidence="1">
    <location>
        <begin position="7"/>
        <end position="151"/>
    </location>
</feature>
<dbReference type="RefSeq" id="WP_164041552.1">
    <property type="nucleotide sequence ID" value="NZ_JAAGNZ010000002.1"/>
</dbReference>
<name>A0A6M0INY7_9BACT</name>
<dbReference type="AlphaFoldDB" id="A0A6M0INY7"/>
<evidence type="ECO:0000259" key="1">
    <source>
        <dbReference type="Pfam" id="PF13548"/>
    </source>
</evidence>
<comment type="caution">
    <text evidence="2">The sequence shown here is derived from an EMBL/GenBank/DDBJ whole genome shotgun (WGS) entry which is preliminary data.</text>
</comment>
<gene>
    <name evidence="2" type="ORF">GK091_19455</name>
</gene>